<keyword evidence="7" id="KW-1185">Reference proteome</keyword>
<dbReference type="InterPro" id="IPR036188">
    <property type="entry name" value="FAD/NAD-bd_sf"/>
</dbReference>
<reference evidence="6" key="1">
    <citation type="journal article" date="2014" name="Int. J. Syst. Evol. Microbiol.">
        <title>Complete genome of a new Firmicutes species belonging to the dominant human colonic microbiota ('Ruminococcus bicirculans') reveals two chromosomes and a selective capacity to utilize plant glucans.</title>
        <authorList>
            <consortium name="NISC Comparative Sequencing Program"/>
            <person name="Wegmann U."/>
            <person name="Louis P."/>
            <person name="Goesmann A."/>
            <person name="Henrissat B."/>
            <person name="Duncan S.H."/>
            <person name="Flint H.J."/>
        </authorList>
    </citation>
    <scope>NUCLEOTIDE SEQUENCE</scope>
    <source>
        <strain evidence="6">VKM B-1499</strain>
    </source>
</reference>
<protein>
    <recommendedName>
        <fullName evidence="5">FAD-binding domain-containing protein</fullName>
    </recommendedName>
</protein>
<comment type="caution">
    <text evidence="6">The sequence shown here is derived from an EMBL/GenBank/DDBJ whole genome shotgun (WGS) entry which is preliminary data.</text>
</comment>
<dbReference type="NCBIfam" id="NF004832">
    <property type="entry name" value="PRK06184.1"/>
    <property type="match status" value="1"/>
</dbReference>
<dbReference type="Pfam" id="PF01494">
    <property type="entry name" value="FAD_binding_3"/>
    <property type="match status" value="1"/>
</dbReference>
<evidence type="ECO:0000313" key="7">
    <source>
        <dbReference type="Proteomes" id="UP001143509"/>
    </source>
</evidence>
<reference evidence="6" key="2">
    <citation type="submission" date="2023-01" db="EMBL/GenBank/DDBJ databases">
        <authorList>
            <person name="Sun Q."/>
            <person name="Evtushenko L."/>
        </authorList>
    </citation>
    <scope>NUCLEOTIDE SEQUENCE</scope>
    <source>
        <strain evidence="6">VKM B-1499</strain>
    </source>
</reference>
<evidence type="ECO:0000256" key="3">
    <source>
        <dbReference type="ARBA" id="ARBA00022630"/>
    </source>
</evidence>
<comment type="cofactor">
    <cofactor evidence="1">
        <name>FAD</name>
        <dbReference type="ChEBI" id="CHEBI:57692"/>
    </cofactor>
</comment>
<dbReference type="Gene3D" id="3.40.30.120">
    <property type="match status" value="1"/>
</dbReference>
<dbReference type="InterPro" id="IPR050641">
    <property type="entry name" value="RIFMO-like"/>
</dbReference>
<feature type="domain" description="FAD-binding" evidence="5">
    <location>
        <begin position="13"/>
        <end position="350"/>
    </location>
</feature>
<dbReference type="InterPro" id="IPR002938">
    <property type="entry name" value="FAD-bd"/>
</dbReference>
<dbReference type="PANTHER" id="PTHR43004">
    <property type="entry name" value="TRK SYSTEM POTASSIUM UPTAKE PROTEIN"/>
    <property type="match status" value="1"/>
</dbReference>
<sequence length="522" mass="56110">MRGNAMAVSSIIDVLIIGGGPTGSTLAIDLKRRGLTVRIVDKAAGSFEGSRAKGVQARTQEVLQDLGALEDVQNGGGPYPLLGLHLGPLTIPWRMMAHSAPTADVPFPNILLIPQFRTDKALHDRLESLGGRVEYLTALERLEQDETGVTATLSREGVLETVRARYLVGADGGGSSVRIGLGIAFAGSTHEEDRMIIVDATTTGLSHNRWHVWPGGGGKFIGACPLPNSELFQWMIRLPEGETPELELEAVNRRIQKRIKDRRVKLHDIQWKSVFRPNIRLAERYGKGRVFLAGDAAHVHPPAGAQGLNTGVQDAYNLGWKLGQVLAGADPQLIDSYEAERRPIAAAVLALATRKFDGIAKSDPASIKRGKDESQLAVTYREAQPPAPGADQTRTLQVGDRAPDAELVGPDGKIRLFDQFVGPQFTAIAWGPSAVSALVRLDWPSRGAGLKRIAIDTRVGAGFDMHLADPGRTFFKAYGVTGDTLFLIRPDGYVAQIACRDIDAKMKSAVARFGPPTGSAAA</sequence>
<dbReference type="Gene3D" id="3.50.50.60">
    <property type="entry name" value="FAD/NAD(P)-binding domain"/>
    <property type="match status" value="1"/>
</dbReference>
<dbReference type="EMBL" id="BSFD01000011">
    <property type="protein sequence ID" value="GLK50128.1"/>
    <property type="molecule type" value="Genomic_DNA"/>
</dbReference>
<evidence type="ECO:0000313" key="6">
    <source>
        <dbReference type="EMBL" id="GLK50128.1"/>
    </source>
</evidence>
<evidence type="ECO:0000256" key="1">
    <source>
        <dbReference type="ARBA" id="ARBA00001974"/>
    </source>
</evidence>
<comment type="similarity">
    <text evidence="2">Belongs to the PheA/TfdB FAD monooxygenase family.</text>
</comment>
<dbReference type="SUPFAM" id="SSF52833">
    <property type="entry name" value="Thioredoxin-like"/>
    <property type="match status" value="1"/>
</dbReference>
<accession>A0ABQ5TGM0</accession>
<dbReference type="Gene3D" id="3.30.70.2450">
    <property type="match status" value="1"/>
</dbReference>
<dbReference type="SUPFAM" id="SSF51905">
    <property type="entry name" value="FAD/NAD(P)-binding domain"/>
    <property type="match status" value="1"/>
</dbReference>
<dbReference type="InterPro" id="IPR036249">
    <property type="entry name" value="Thioredoxin-like_sf"/>
</dbReference>
<dbReference type="Proteomes" id="UP001143509">
    <property type="component" value="Unassembled WGS sequence"/>
</dbReference>
<gene>
    <name evidence="6" type="ORF">GCM10017620_31020</name>
</gene>
<dbReference type="PRINTS" id="PR00420">
    <property type="entry name" value="RNGMNOXGNASE"/>
</dbReference>
<evidence type="ECO:0000256" key="2">
    <source>
        <dbReference type="ARBA" id="ARBA00007801"/>
    </source>
</evidence>
<dbReference type="PANTHER" id="PTHR43004:SF19">
    <property type="entry name" value="BINDING MONOOXYGENASE, PUTATIVE (JCVI)-RELATED"/>
    <property type="match status" value="1"/>
</dbReference>
<proteinExistence type="inferred from homology"/>
<evidence type="ECO:0000256" key="4">
    <source>
        <dbReference type="ARBA" id="ARBA00022827"/>
    </source>
</evidence>
<keyword evidence="4" id="KW-0274">FAD</keyword>
<evidence type="ECO:0000259" key="5">
    <source>
        <dbReference type="Pfam" id="PF01494"/>
    </source>
</evidence>
<keyword evidence="3" id="KW-0285">Flavoprotein</keyword>
<organism evidence="6 7">
    <name type="scientific">Brevundimonas intermedia</name>
    <dbReference type="NCBI Taxonomy" id="74315"/>
    <lineage>
        <taxon>Bacteria</taxon>
        <taxon>Pseudomonadati</taxon>
        <taxon>Pseudomonadota</taxon>
        <taxon>Alphaproteobacteria</taxon>
        <taxon>Caulobacterales</taxon>
        <taxon>Caulobacteraceae</taxon>
        <taxon>Brevundimonas</taxon>
    </lineage>
</organism>
<name>A0ABQ5TGM0_9CAUL</name>